<feature type="compositionally biased region" description="Low complexity" evidence="2">
    <location>
        <begin position="228"/>
        <end position="244"/>
    </location>
</feature>
<dbReference type="EMBL" id="BQKY01000001">
    <property type="protein sequence ID" value="GJN87344.1"/>
    <property type="molecule type" value="Genomic_DNA"/>
</dbReference>
<dbReference type="Proteomes" id="UP001342314">
    <property type="component" value="Unassembled WGS sequence"/>
</dbReference>
<feature type="compositionally biased region" description="Polar residues" evidence="2">
    <location>
        <begin position="152"/>
        <end position="162"/>
    </location>
</feature>
<gene>
    <name evidence="3" type="ORF">Rhopal_000293-T1</name>
</gene>
<keyword evidence="4" id="KW-1185">Reference proteome</keyword>
<feature type="region of interest" description="Disordered" evidence="2">
    <location>
        <begin position="217"/>
        <end position="273"/>
    </location>
</feature>
<proteinExistence type="inferred from homology"/>
<reference evidence="3 4" key="1">
    <citation type="submission" date="2021-12" db="EMBL/GenBank/DDBJ databases">
        <title>High titer production of polyol ester of fatty acids by Rhodotorula paludigena BS15 towards product separation-free biomass refinery.</title>
        <authorList>
            <person name="Mano J."/>
            <person name="Ono H."/>
            <person name="Tanaka T."/>
            <person name="Naito K."/>
            <person name="Sushida H."/>
            <person name="Ike M."/>
            <person name="Tokuyasu K."/>
            <person name="Kitaoka M."/>
        </authorList>
    </citation>
    <scope>NUCLEOTIDE SEQUENCE [LARGE SCALE GENOMIC DNA]</scope>
    <source>
        <strain evidence="3 4">BS15</strain>
    </source>
</reference>
<dbReference type="AlphaFoldDB" id="A0AAV5GBX1"/>
<sequence length="273" mass="29048">MPAQQWSPARARIQLKLAVQRVRLLAQKRTQLAKSTRREVAALVEKGKIESAKIKVEGLLSEDLYVELLEVLELTELKELHVLREMLMSKGGRDFAIACIDNEDGIVPERITSKLRVETPAPELVDLYLYEIAKAYAVDWRPEGFPDPNAPVESTATTTATPVSDAAPTGASPGAVPPVTPTKAPAIPPFDTNLPLTPPLDPAKADNATVVRTNLTAAATGAPPPTVAPNAAASGSSGSSAAPLAPAPSKPAANTEEDAFEALQKRFAELKRR</sequence>
<dbReference type="PANTHER" id="PTHR12161">
    <property type="entry name" value="IST1 FAMILY MEMBER"/>
    <property type="match status" value="1"/>
</dbReference>
<name>A0AAV5GBX1_9BASI</name>
<dbReference type="PANTHER" id="PTHR12161:SF5">
    <property type="entry name" value="IST1 HOMOLOG"/>
    <property type="match status" value="1"/>
</dbReference>
<dbReference type="Pfam" id="PF03398">
    <property type="entry name" value="Ist1"/>
    <property type="match status" value="2"/>
</dbReference>
<evidence type="ECO:0000256" key="1">
    <source>
        <dbReference type="ARBA" id="ARBA00005536"/>
    </source>
</evidence>
<dbReference type="InterPro" id="IPR042277">
    <property type="entry name" value="IST1-like"/>
</dbReference>
<accession>A0AAV5GBX1</accession>
<evidence type="ECO:0000313" key="3">
    <source>
        <dbReference type="EMBL" id="GJN87344.1"/>
    </source>
</evidence>
<evidence type="ECO:0000313" key="4">
    <source>
        <dbReference type="Proteomes" id="UP001342314"/>
    </source>
</evidence>
<feature type="region of interest" description="Disordered" evidence="2">
    <location>
        <begin position="147"/>
        <end position="204"/>
    </location>
</feature>
<organism evidence="3 4">
    <name type="scientific">Rhodotorula paludigena</name>
    <dbReference type="NCBI Taxonomy" id="86838"/>
    <lineage>
        <taxon>Eukaryota</taxon>
        <taxon>Fungi</taxon>
        <taxon>Dikarya</taxon>
        <taxon>Basidiomycota</taxon>
        <taxon>Pucciniomycotina</taxon>
        <taxon>Microbotryomycetes</taxon>
        <taxon>Sporidiobolales</taxon>
        <taxon>Sporidiobolaceae</taxon>
        <taxon>Rhodotorula</taxon>
    </lineage>
</organism>
<evidence type="ECO:0008006" key="5">
    <source>
        <dbReference type="Google" id="ProtNLM"/>
    </source>
</evidence>
<comment type="caution">
    <text evidence="3">The sequence shown here is derived from an EMBL/GenBank/DDBJ whole genome shotgun (WGS) entry which is preliminary data.</text>
</comment>
<comment type="similarity">
    <text evidence="1">Belongs to the IST1 family.</text>
</comment>
<dbReference type="GO" id="GO:0015031">
    <property type="term" value="P:protein transport"/>
    <property type="evidence" value="ECO:0007669"/>
    <property type="project" value="InterPro"/>
</dbReference>
<feature type="compositionally biased region" description="Low complexity" evidence="2">
    <location>
        <begin position="181"/>
        <end position="195"/>
    </location>
</feature>
<dbReference type="InterPro" id="IPR005061">
    <property type="entry name" value="Ist1"/>
</dbReference>
<feature type="compositionally biased region" description="Basic and acidic residues" evidence="2">
    <location>
        <begin position="263"/>
        <end position="273"/>
    </location>
</feature>
<protein>
    <recommendedName>
        <fullName evidence="5">DUF292-domain-containing protein</fullName>
    </recommendedName>
</protein>
<evidence type="ECO:0000256" key="2">
    <source>
        <dbReference type="SAM" id="MobiDB-lite"/>
    </source>
</evidence>
<dbReference type="Gene3D" id="1.20.1260.60">
    <property type="entry name" value="Vacuolar protein sorting-associated protein Ist1"/>
    <property type="match status" value="2"/>
</dbReference>